<evidence type="ECO:0008006" key="3">
    <source>
        <dbReference type="Google" id="ProtNLM"/>
    </source>
</evidence>
<sequence length="220" mass="25936">MKKIVSMILIFLIIFSITGCSPKKEDDNTLSIEKVIELSQKGDNLSWKDFEKYKSKEVGFGLYILEYEIDDKYYLIIGGRDSKEAPMYIRLVRNENKDDYIDIREENVENFIKLGSSSDVIKTYEKTDPELREEHISDNRLVTYVKYYELNDGTWKTDKYHYKYRLELEGRMPNAVRDSKFVILSNTKDITFEQAYLAFGVSSSMEDYFEEKESVIVAFQ</sequence>
<keyword evidence="2" id="KW-1185">Reference proteome</keyword>
<name>D6GQ97_FILAD</name>
<evidence type="ECO:0000313" key="2">
    <source>
        <dbReference type="Proteomes" id="UP000007468"/>
    </source>
</evidence>
<accession>D6GQ97</accession>
<proteinExistence type="predicted"/>
<reference evidence="2" key="1">
    <citation type="submission" date="2010-12" db="EMBL/GenBank/DDBJ databases">
        <title>The genome sequence of Filifactor alocis strain ATCC 35896.</title>
        <authorList>
            <consortium name="The Broad Institute Genome Sequencing Platform"/>
            <person name="Ward D."/>
            <person name="Earl A."/>
            <person name="Feldgarden M."/>
            <person name="Young S.K."/>
            <person name="Gargeya S."/>
            <person name="Zeng Q."/>
            <person name="Alvarado L."/>
            <person name="Berlin A."/>
            <person name="Bochicchio J."/>
            <person name="Chapman S.B."/>
            <person name="Chen Z."/>
            <person name="Freedman E."/>
            <person name="Gellesch M."/>
            <person name="Goldberg J."/>
            <person name="Griggs A."/>
            <person name="Gujja S."/>
            <person name="Heilman E."/>
            <person name="Heiman D."/>
            <person name="Howarth C."/>
            <person name="Mehta T."/>
            <person name="Neiman D."/>
            <person name="Pearson M."/>
            <person name="Roberts A."/>
            <person name="Saif S."/>
            <person name="Shea T."/>
            <person name="Shenoy N."/>
            <person name="Sisk P."/>
            <person name="Stolte C."/>
            <person name="Sykes S."/>
            <person name="White J."/>
            <person name="Yandava C."/>
            <person name="Izard J."/>
            <person name="Blanton J.M."/>
            <person name="Baranova O.V."/>
            <person name="Tanner A.C."/>
            <person name="Dewhirst F.E."/>
            <person name="Haas B."/>
            <person name="Nusbaum C."/>
            <person name="Birren B."/>
        </authorList>
    </citation>
    <scope>NUCLEOTIDE SEQUENCE [LARGE SCALE GENOMIC DNA]</scope>
    <source>
        <strain evidence="2">ATCC 35896 / D40 B5</strain>
    </source>
</reference>
<dbReference type="HOGENOM" id="CLU_1254390_0_0_9"/>
<evidence type="ECO:0000313" key="1">
    <source>
        <dbReference type="EMBL" id="EFE28950.2"/>
    </source>
</evidence>
<dbReference type="Proteomes" id="UP000007468">
    <property type="component" value="Chromosome"/>
</dbReference>
<dbReference type="RefSeq" id="WP_014262865.1">
    <property type="nucleotide sequence ID" value="NC_016630.1"/>
</dbReference>
<dbReference type="PROSITE" id="PS51257">
    <property type="entry name" value="PROKAR_LIPOPROTEIN"/>
    <property type="match status" value="1"/>
</dbReference>
<dbReference type="KEGG" id="faa:HMPREF0389_00872"/>
<dbReference type="eggNOG" id="ENOG50332NB">
    <property type="taxonomic scope" value="Bacteria"/>
</dbReference>
<dbReference type="EMBL" id="CP002390">
    <property type="protein sequence ID" value="EFE28950.2"/>
    <property type="molecule type" value="Genomic_DNA"/>
</dbReference>
<gene>
    <name evidence="1" type="ordered locus">HMPREF0389_00872</name>
</gene>
<dbReference type="AlphaFoldDB" id="D6GQ97"/>
<dbReference type="OrthoDB" id="2055006at2"/>
<protein>
    <recommendedName>
        <fullName evidence="3">Lipoprotein</fullName>
    </recommendedName>
</protein>
<organism evidence="1 2">
    <name type="scientific">Filifactor alocis (strain ATCC 35896 / CCUG 47790 / D40 B5)</name>
    <name type="common">Fusobacterium alocis</name>
    <dbReference type="NCBI Taxonomy" id="546269"/>
    <lineage>
        <taxon>Bacteria</taxon>
        <taxon>Bacillati</taxon>
        <taxon>Bacillota</taxon>
        <taxon>Clostridia</taxon>
        <taxon>Peptostreptococcales</taxon>
        <taxon>Filifactoraceae</taxon>
        <taxon>Filifactor</taxon>
    </lineage>
</organism>